<dbReference type="PANTHER" id="PTHR42748">
    <property type="entry name" value="NITROGEN METABOLITE REPRESSION PROTEIN NMRA FAMILY MEMBER"/>
    <property type="match status" value="1"/>
</dbReference>
<protein>
    <submittedName>
        <fullName evidence="4">Nucleoside-diphosphate-sugar epimerase</fullName>
    </submittedName>
</protein>
<evidence type="ECO:0000259" key="3">
    <source>
        <dbReference type="Pfam" id="PF05368"/>
    </source>
</evidence>
<reference evidence="4 5" key="1">
    <citation type="submission" date="2019-02" db="EMBL/GenBank/DDBJ databases">
        <title>Sequencing the genomes of 1000 actinobacteria strains.</title>
        <authorList>
            <person name="Klenk H.-P."/>
        </authorList>
    </citation>
    <scope>NUCLEOTIDE SEQUENCE [LARGE SCALE GENOMIC DNA]</scope>
    <source>
        <strain evidence="4 5">DSM 45779</strain>
    </source>
</reference>
<keyword evidence="2" id="KW-0521">NADP</keyword>
<evidence type="ECO:0000256" key="2">
    <source>
        <dbReference type="ARBA" id="ARBA00022857"/>
    </source>
</evidence>
<dbReference type="EMBL" id="SHKL01000001">
    <property type="protein sequence ID" value="RZT85692.1"/>
    <property type="molecule type" value="Genomic_DNA"/>
</dbReference>
<dbReference type="AlphaFoldDB" id="A0A4Q7UUW7"/>
<dbReference type="RefSeq" id="WP_130290111.1">
    <property type="nucleotide sequence ID" value="NZ_SHKL01000001.1"/>
</dbReference>
<dbReference type="Proteomes" id="UP000291591">
    <property type="component" value="Unassembled WGS sequence"/>
</dbReference>
<dbReference type="PANTHER" id="PTHR42748:SF7">
    <property type="entry name" value="NMRA LIKE REDOX SENSOR 1-RELATED"/>
    <property type="match status" value="1"/>
</dbReference>
<dbReference type="InterPro" id="IPR051164">
    <property type="entry name" value="NmrA-like_oxidored"/>
</dbReference>
<evidence type="ECO:0000313" key="5">
    <source>
        <dbReference type="Proteomes" id="UP000291591"/>
    </source>
</evidence>
<dbReference type="SUPFAM" id="SSF51735">
    <property type="entry name" value="NAD(P)-binding Rossmann-fold domains"/>
    <property type="match status" value="1"/>
</dbReference>
<dbReference type="Gene3D" id="3.90.25.10">
    <property type="entry name" value="UDP-galactose 4-epimerase, domain 1"/>
    <property type="match status" value="1"/>
</dbReference>
<sequence length="334" mass="37065">MTTTLVIGGTGAMGTRVVERLFRAGRGDVVVLTRDPRSAQALELARRGGDRLRLAAGDLTCDDDVRRALRGVDRVFCNTDFFSSRSVLTEYEQGLSVLRAACDAGVDRFVYSSLDNAVALTGGAIEVPHFDSKAAVAAWIGLQRSEEMMRHEHDGWYREHVSIITTSPYFENLTLRLAPRFGDLPDGRQGYLFSLPLGRGRYPLIALDDIAWFADFMFEHWQSWGARDLAVAGDNPTGDEIAATFEAVTTVPAAYAPLPTAVVESVPDVGHDYAALARFMQHRDIVARDRDMEALRGIHPDLMNLEDWLRATGWDGTERRAQRFPIRIGPRDAP</sequence>
<comment type="caution">
    <text evidence="4">The sequence shown here is derived from an EMBL/GenBank/DDBJ whole genome shotgun (WGS) entry which is preliminary data.</text>
</comment>
<name>A0A4Q7UUW7_PSEST</name>
<gene>
    <name evidence="4" type="ORF">EV383_2571</name>
</gene>
<organism evidence="4 5">
    <name type="scientific">Pseudonocardia sediminis</name>
    <dbReference type="NCBI Taxonomy" id="1397368"/>
    <lineage>
        <taxon>Bacteria</taxon>
        <taxon>Bacillati</taxon>
        <taxon>Actinomycetota</taxon>
        <taxon>Actinomycetes</taxon>
        <taxon>Pseudonocardiales</taxon>
        <taxon>Pseudonocardiaceae</taxon>
        <taxon>Pseudonocardia</taxon>
    </lineage>
</organism>
<dbReference type="InterPro" id="IPR036291">
    <property type="entry name" value="NAD(P)-bd_dom_sf"/>
</dbReference>
<comment type="similarity">
    <text evidence="1">Belongs to the NmrA-type oxidoreductase family.</text>
</comment>
<dbReference type="InterPro" id="IPR008030">
    <property type="entry name" value="NmrA-like"/>
</dbReference>
<feature type="domain" description="NmrA-like" evidence="3">
    <location>
        <begin position="3"/>
        <end position="268"/>
    </location>
</feature>
<keyword evidence="5" id="KW-1185">Reference proteome</keyword>
<proteinExistence type="inferred from homology"/>
<dbReference type="Gene3D" id="3.40.50.720">
    <property type="entry name" value="NAD(P)-binding Rossmann-like Domain"/>
    <property type="match status" value="1"/>
</dbReference>
<evidence type="ECO:0000313" key="4">
    <source>
        <dbReference type="EMBL" id="RZT85692.1"/>
    </source>
</evidence>
<dbReference type="OrthoDB" id="319724at2"/>
<dbReference type="Pfam" id="PF05368">
    <property type="entry name" value="NmrA"/>
    <property type="match status" value="1"/>
</dbReference>
<evidence type="ECO:0000256" key="1">
    <source>
        <dbReference type="ARBA" id="ARBA00006328"/>
    </source>
</evidence>
<accession>A0A4Q7UUW7</accession>